<dbReference type="InterPro" id="IPR029401">
    <property type="entry name" value="Nudix_N"/>
</dbReference>
<dbReference type="Gene3D" id="2.20.70.10">
    <property type="match status" value="1"/>
</dbReference>
<evidence type="ECO:0000256" key="3">
    <source>
        <dbReference type="ARBA" id="ARBA00022801"/>
    </source>
</evidence>
<proteinExistence type="inferred from homology"/>
<dbReference type="SUPFAM" id="SSF55811">
    <property type="entry name" value="Nudix"/>
    <property type="match status" value="1"/>
</dbReference>
<dbReference type="Pfam" id="PF14803">
    <property type="entry name" value="Zn_ribbon_Nudix"/>
    <property type="match status" value="1"/>
</dbReference>
<name>A0A6J4R6M2_9ACTN</name>
<dbReference type="PROSITE" id="PS51462">
    <property type="entry name" value="NUDIX"/>
    <property type="match status" value="1"/>
</dbReference>
<keyword evidence="4" id="KW-0460">Magnesium</keyword>
<dbReference type="Pfam" id="PF00293">
    <property type="entry name" value="NUDIX"/>
    <property type="match status" value="1"/>
</dbReference>
<dbReference type="PANTHER" id="PTHR43222">
    <property type="entry name" value="NUDIX HYDROLASE 23"/>
    <property type="match status" value="1"/>
</dbReference>
<sequence>MTEDSPAPVGPVQEYGYCPRCGGRLETRALKEGDPERLVCGSCGFVFYLGPKLVAGAIFELDGEIVLVQRDIEPGYGKWTFPGGFVERGERAEDAAEREVLEECGVEIRAKDIIGLYSYEGQIPAIAVFRADVVGGEPVPLDETMDVRGFSRDGLPWSEMAFPSTEQALKDYLRRF</sequence>
<gene>
    <name evidence="7" type="ORF">AVDCRST_MAG02-3626</name>
</gene>
<dbReference type="InterPro" id="IPR020476">
    <property type="entry name" value="Nudix_hydrolase"/>
</dbReference>
<evidence type="ECO:0000256" key="5">
    <source>
        <dbReference type="RuleBase" id="RU003476"/>
    </source>
</evidence>
<evidence type="ECO:0000259" key="6">
    <source>
        <dbReference type="PROSITE" id="PS51462"/>
    </source>
</evidence>
<accession>A0A6J4R6M2</accession>
<protein>
    <submittedName>
        <fullName evidence="7">MutT/Nudix family protein</fullName>
    </submittedName>
</protein>
<dbReference type="PROSITE" id="PS00893">
    <property type="entry name" value="NUDIX_BOX"/>
    <property type="match status" value="1"/>
</dbReference>
<dbReference type="InterPro" id="IPR015797">
    <property type="entry name" value="NUDIX_hydrolase-like_dom_sf"/>
</dbReference>
<evidence type="ECO:0000256" key="4">
    <source>
        <dbReference type="ARBA" id="ARBA00022842"/>
    </source>
</evidence>
<dbReference type="PANTHER" id="PTHR43222:SF2">
    <property type="entry name" value="NUDIX HYDROLASE 23, CHLOROPLASTIC"/>
    <property type="match status" value="1"/>
</dbReference>
<organism evidence="7">
    <name type="scientific">uncultured Rubrobacteraceae bacterium</name>
    <dbReference type="NCBI Taxonomy" id="349277"/>
    <lineage>
        <taxon>Bacteria</taxon>
        <taxon>Bacillati</taxon>
        <taxon>Actinomycetota</taxon>
        <taxon>Rubrobacteria</taxon>
        <taxon>Rubrobacterales</taxon>
        <taxon>Rubrobacteraceae</taxon>
        <taxon>environmental samples</taxon>
    </lineage>
</organism>
<dbReference type="GO" id="GO:0016787">
    <property type="term" value="F:hydrolase activity"/>
    <property type="evidence" value="ECO:0007669"/>
    <property type="project" value="UniProtKB-KW"/>
</dbReference>
<dbReference type="InterPro" id="IPR020084">
    <property type="entry name" value="NUDIX_hydrolase_CS"/>
</dbReference>
<evidence type="ECO:0000256" key="2">
    <source>
        <dbReference type="ARBA" id="ARBA00005582"/>
    </source>
</evidence>
<reference evidence="7" key="1">
    <citation type="submission" date="2020-02" db="EMBL/GenBank/DDBJ databases">
        <authorList>
            <person name="Meier V. D."/>
        </authorList>
    </citation>
    <scope>NUCLEOTIDE SEQUENCE</scope>
    <source>
        <strain evidence="7">AVDCRST_MAG02</strain>
    </source>
</reference>
<dbReference type="EMBL" id="CADCVH010000094">
    <property type="protein sequence ID" value="CAA9465740.1"/>
    <property type="molecule type" value="Genomic_DNA"/>
</dbReference>
<dbReference type="AlphaFoldDB" id="A0A6J4R6M2"/>
<evidence type="ECO:0000313" key="7">
    <source>
        <dbReference type="EMBL" id="CAA9465740.1"/>
    </source>
</evidence>
<keyword evidence="3 5" id="KW-0378">Hydrolase</keyword>
<dbReference type="PRINTS" id="PR00502">
    <property type="entry name" value="NUDIXFAMILY"/>
</dbReference>
<dbReference type="InterPro" id="IPR000086">
    <property type="entry name" value="NUDIX_hydrolase_dom"/>
</dbReference>
<comment type="similarity">
    <text evidence="2 5">Belongs to the Nudix hydrolase family.</text>
</comment>
<dbReference type="Gene3D" id="3.90.79.10">
    <property type="entry name" value="Nucleoside Triphosphate Pyrophosphohydrolase"/>
    <property type="match status" value="1"/>
</dbReference>
<evidence type="ECO:0000256" key="1">
    <source>
        <dbReference type="ARBA" id="ARBA00001946"/>
    </source>
</evidence>
<feature type="domain" description="Nudix hydrolase" evidence="6">
    <location>
        <begin position="50"/>
        <end position="175"/>
    </location>
</feature>
<comment type="cofactor">
    <cofactor evidence="1">
        <name>Mg(2+)</name>
        <dbReference type="ChEBI" id="CHEBI:18420"/>
    </cofactor>
</comment>